<evidence type="ECO:0000313" key="3">
    <source>
        <dbReference type="Proteomes" id="UP001056079"/>
    </source>
</evidence>
<protein>
    <submittedName>
        <fullName evidence="2">Uncharacterized protein</fullName>
    </submittedName>
</protein>
<accession>A0ABY4USS7</accession>
<dbReference type="EMBL" id="CP098609">
    <property type="protein sequence ID" value="USC47347.1"/>
    <property type="molecule type" value="Genomic_DNA"/>
</dbReference>
<dbReference type="RefSeq" id="WP_006127200.1">
    <property type="nucleotide sequence ID" value="NZ_CP098609.1"/>
</dbReference>
<sequence>MDDPQPVILHRIPVFTGGLALLDTKATELTGDGRGPPRPRATSMR</sequence>
<feature type="region of interest" description="Disordered" evidence="1">
    <location>
        <begin position="26"/>
        <end position="45"/>
    </location>
</feature>
<evidence type="ECO:0000313" key="2">
    <source>
        <dbReference type="EMBL" id="USC47347.1"/>
    </source>
</evidence>
<proteinExistence type="predicted"/>
<name>A0ABY4USS7_STRFL</name>
<keyword evidence="3" id="KW-1185">Reference proteome</keyword>
<evidence type="ECO:0000256" key="1">
    <source>
        <dbReference type="SAM" id="MobiDB-lite"/>
    </source>
</evidence>
<organism evidence="2 3">
    <name type="scientific">Streptomyces filamentosus</name>
    <name type="common">Streptomyces roseosporus</name>
    <dbReference type="NCBI Taxonomy" id="67294"/>
    <lineage>
        <taxon>Bacteria</taxon>
        <taxon>Bacillati</taxon>
        <taxon>Actinomycetota</taxon>
        <taxon>Actinomycetes</taxon>
        <taxon>Kitasatosporales</taxon>
        <taxon>Streptomycetaceae</taxon>
        <taxon>Streptomyces</taxon>
    </lineage>
</organism>
<dbReference type="Proteomes" id="UP001056079">
    <property type="component" value="Chromosome"/>
</dbReference>
<reference evidence="2" key="1">
    <citation type="submission" date="2021-08" db="EMBL/GenBank/DDBJ databases">
        <title>DNA methylation of m4C regulates biosynthesis of daptomycin in Streptomyces roseosporus L30.</title>
        <authorList>
            <person name="Fang J.-L."/>
        </authorList>
    </citation>
    <scope>NUCLEOTIDE SEQUENCE</scope>
    <source>
        <strain evidence="2">L30</strain>
    </source>
</reference>
<gene>
    <name evidence="2" type="ORF">K7395_11615</name>
</gene>